<dbReference type="SUPFAM" id="SSF56219">
    <property type="entry name" value="DNase I-like"/>
    <property type="match status" value="1"/>
</dbReference>
<evidence type="ECO:0000313" key="4">
    <source>
        <dbReference type="Proteomes" id="UP000596742"/>
    </source>
</evidence>
<reference evidence="3" key="1">
    <citation type="submission" date="2018-11" db="EMBL/GenBank/DDBJ databases">
        <authorList>
            <person name="Alioto T."/>
            <person name="Alioto T."/>
        </authorList>
    </citation>
    <scope>NUCLEOTIDE SEQUENCE</scope>
</reference>
<name>A0A8B6DBB0_MYTGA</name>
<sequence>MQGFLRSSQEEIRESNNVDDSFNDVNSVELNVSSSSFNSSFSNVQSSSSSSFLVVTILISPNSTPINNANLLVAINRAIELQYSHYLFFGEFNYKKIDWINCESTVGEEHSAAKFFNCIQDNNLFQHVKSPIRFREGQNPSFLDLVFTNEENMIASSSLVIDSPIGKSDHAVIHFDYNCYLSFEQDPSERFQYFKCDYKAISDELDQENWDVLFEDQSIEQIWNILKTKLSQCIEK</sequence>
<dbReference type="GO" id="GO:0031012">
    <property type="term" value="C:extracellular matrix"/>
    <property type="evidence" value="ECO:0007669"/>
    <property type="project" value="TreeGrafter"/>
</dbReference>
<dbReference type="InterPro" id="IPR005135">
    <property type="entry name" value="Endo/exonuclease/phosphatase"/>
</dbReference>
<dbReference type="Gene3D" id="3.60.10.10">
    <property type="entry name" value="Endonuclease/exonuclease/phosphatase"/>
    <property type="match status" value="1"/>
</dbReference>
<dbReference type="GO" id="GO:0003824">
    <property type="term" value="F:catalytic activity"/>
    <property type="evidence" value="ECO:0007669"/>
    <property type="project" value="InterPro"/>
</dbReference>
<keyword evidence="4" id="KW-1185">Reference proteome</keyword>
<feature type="domain" description="Endonuclease/exonuclease/phosphatase" evidence="2">
    <location>
        <begin position="53"/>
        <end position="173"/>
    </location>
</feature>
<accession>A0A8B6DBB0</accession>
<dbReference type="OrthoDB" id="6152956at2759"/>
<protein>
    <recommendedName>
        <fullName evidence="2">Endonuclease/exonuclease/phosphatase domain-containing protein</fullName>
    </recommendedName>
</protein>
<proteinExistence type="predicted"/>
<evidence type="ECO:0000313" key="3">
    <source>
        <dbReference type="EMBL" id="VDI17781.1"/>
    </source>
</evidence>
<evidence type="ECO:0000259" key="2">
    <source>
        <dbReference type="Pfam" id="PF14529"/>
    </source>
</evidence>
<gene>
    <name evidence="3" type="ORF">MGAL_10B046660</name>
</gene>
<dbReference type="PANTHER" id="PTHR33395:SF21">
    <property type="entry name" value="PERICARDIN"/>
    <property type="match status" value="1"/>
</dbReference>
<dbReference type="Pfam" id="PF14529">
    <property type="entry name" value="Exo_endo_phos_2"/>
    <property type="match status" value="1"/>
</dbReference>
<dbReference type="AlphaFoldDB" id="A0A8B6DBB0"/>
<evidence type="ECO:0000256" key="1">
    <source>
        <dbReference type="SAM" id="MobiDB-lite"/>
    </source>
</evidence>
<comment type="caution">
    <text evidence="3">The sequence shown here is derived from an EMBL/GenBank/DDBJ whole genome shotgun (WGS) entry which is preliminary data.</text>
</comment>
<feature type="region of interest" description="Disordered" evidence="1">
    <location>
        <begin position="1"/>
        <end position="20"/>
    </location>
</feature>
<dbReference type="GO" id="GO:0007508">
    <property type="term" value="P:larval heart development"/>
    <property type="evidence" value="ECO:0007669"/>
    <property type="project" value="TreeGrafter"/>
</dbReference>
<dbReference type="Proteomes" id="UP000596742">
    <property type="component" value="Unassembled WGS sequence"/>
</dbReference>
<dbReference type="GO" id="GO:0061343">
    <property type="term" value="P:cell adhesion involved in heart morphogenesis"/>
    <property type="evidence" value="ECO:0007669"/>
    <property type="project" value="TreeGrafter"/>
</dbReference>
<dbReference type="PANTHER" id="PTHR33395">
    <property type="entry name" value="TRANSCRIPTASE, PUTATIVE-RELATED-RELATED"/>
    <property type="match status" value="1"/>
</dbReference>
<dbReference type="EMBL" id="UYJE01003254">
    <property type="protein sequence ID" value="VDI17781.1"/>
    <property type="molecule type" value="Genomic_DNA"/>
</dbReference>
<organism evidence="3 4">
    <name type="scientific">Mytilus galloprovincialis</name>
    <name type="common">Mediterranean mussel</name>
    <dbReference type="NCBI Taxonomy" id="29158"/>
    <lineage>
        <taxon>Eukaryota</taxon>
        <taxon>Metazoa</taxon>
        <taxon>Spiralia</taxon>
        <taxon>Lophotrochozoa</taxon>
        <taxon>Mollusca</taxon>
        <taxon>Bivalvia</taxon>
        <taxon>Autobranchia</taxon>
        <taxon>Pteriomorphia</taxon>
        <taxon>Mytilida</taxon>
        <taxon>Mytiloidea</taxon>
        <taxon>Mytilidae</taxon>
        <taxon>Mytilinae</taxon>
        <taxon>Mytilus</taxon>
    </lineage>
</organism>
<dbReference type="InterPro" id="IPR036691">
    <property type="entry name" value="Endo/exonu/phosph_ase_sf"/>
</dbReference>